<name>A0A430ACB9_9ENTE</name>
<protein>
    <recommendedName>
        <fullName evidence="5">Probable 2-(5''-triphosphoribosyl)-3'-dephosphocoenzyme-A synthase</fullName>
        <shortName evidence="5">2-(5''-triphosphoribosyl)-3'-dephospho-CoA synthase</shortName>
        <ecNumber evidence="5">2.4.2.52</ecNumber>
    </recommendedName>
</protein>
<evidence type="ECO:0000256" key="3">
    <source>
        <dbReference type="ARBA" id="ARBA00022741"/>
    </source>
</evidence>
<dbReference type="GO" id="GO:0046917">
    <property type="term" value="F:triphosphoribosyl-dephospho-CoA synthase activity"/>
    <property type="evidence" value="ECO:0007669"/>
    <property type="project" value="UniProtKB-UniRule"/>
</dbReference>
<keyword evidence="4 5" id="KW-0067">ATP-binding</keyword>
<evidence type="ECO:0000256" key="4">
    <source>
        <dbReference type="ARBA" id="ARBA00022840"/>
    </source>
</evidence>
<reference evidence="7 8" key="1">
    <citation type="submission" date="2017-05" db="EMBL/GenBank/DDBJ databases">
        <title>Vagococcus spp. assemblies.</title>
        <authorList>
            <person name="Gulvik C.A."/>
        </authorList>
    </citation>
    <scope>NUCLEOTIDE SEQUENCE [LARGE SCALE GENOMIC DNA]</scope>
    <source>
        <strain evidence="7 8">CCUG 41755</strain>
    </source>
</reference>
<dbReference type="GO" id="GO:0005524">
    <property type="term" value="F:ATP binding"/>
    <property type="evidence" value="ECO:0007669"/>
    <property type="project" value="UniProtKB-KW"/>
</dbReference>
<dbReference type="EC" id="2.4.2.52" evidence="5"/>
<dbReference type="EMBL" id="NGJY01000001">
    <property type="protein sequence ID" value="RSU04867.1"/>
    <property type="molecule type" value="Genomic_DNA"/>
</dbReference>
<dbReference type="GO" id="GO:0051191">
    <property type="term" value="P:prosthetic group biosynthetic process"/>
    <property type="evidence" value="ECO:0007669"/>
    <property type="project" value="TreeGrafter"/>
</dbReference>
<keyword evidence="6" id="KW-0812">Transmembrane</keyword>
<evidence type="ECO:0000256" key="5">
    <source>
        <dbReference type="HAMAP-Rule" id="MF_00397"/>
    </source>
</evidence>
<dbReference type="InterPro" id="IPR017551">
    <property type="entry name" value="TriPribosyl-deP-CoA_syn_CitG"/>
</dbReference>
<evidence type="ECO:0000256" key="6">
    <source>
        <dbReference type="SAM" id="Phobius"/>
    </source>
</evidence>
<accession>A0A430ACB9</accession>
<proteinExistence type="inferred from homology"/>
<comment type="catalytic activity">
    <reaction evidence="1 5">
        <text>3'-dephospho-CoA + ATP = 2'-(5''-triphospho-alpha-D-ribosyl)-3'-dephospho-CoA + adenine</text>
        <dbReference type="Rhea" id="RHEA:15117"/>
        <dbReference type="ChEBI" id="CHEBI:16708"/>
        <dbReference type="ChEBI" id="CHEBI:30616"/>
        <dbReference type="ChEBI" id="CHEBI:57328"/>
        <dbReference type="ChEBI" id="CHEBI:61378"/>
        <dbReference type="EC" id="2.4.2.52"/>
    </reaction>
</comment>
<dbReference type="OrthoDB" id="114886at2"/>
<feature type="transmembrane region" description="Helical" evidence="6">
    <location>
        <begin position="261"/>
        <end position="280"/>
    </location>
</feature>
<dbReference type="NCBIfam" id="TIGR03125">
    <property type="entry name" value="citrate_citG"/>
    <property type="match status" value="1"/>
</dbReference>
<keyword evidence="6" id="KW-0472">Membrane</keyword>
<keyword evidence="2 5" id="KW-0808">Transferase</keyword>
<evidence type="ECO:0000313" key="7">
    <source>
        <dbReference type="EMBL" id="RSU04867.1"/>
    </source>
</evidence>
<dbReference type="InterPro" id="IPR002736">
    <property type="entry name" value="CitG"/>
</dbReference>
<dbReference type="Proteomes" id="UP000287101">
    <property type="component" value="Unassembled WGS sequence"/>
</dbReference>
<dbReference type="PANTHER" id="PTHR30201">
    <property type="entry name" value="TRIPHOSPHORIBOSYL-DEPHOSPHO-COA SYNTHASE"/>
    <property type="match status" value="1"/>
</dbReference>
<evidence type="ECO:0000256" key="2">
    <source>
        <dbReference type="ARBA" id="ARBA00022679"/>
    </source>
</evidence>
<dbReference type="AlphaFoldDB" id="A0A430ACB9"/>
<keyword evidence="6" id="KW-1133">Transmembrane helix</keyword>
<evidence type="ECO:0000256" key="1">
    <source>
        <dbReference type="ARBA" id="ARBA00001210"/>
    </source>
</evidence>
<dbReference type="HAMAP" id="MF_00397">
    <property type="entry name" value="CitG"/>
    <property type="match status" value="1"/>
</dbReference>
<organism evidence="7 8">
    <name type="scientific">Vagococcus fessus</name>
    <dbReference type="NCBI Taxonomy" id="120370"/>
    <lineage>
        <taxon>Bacteria</taxon>
        <taxon>Bacillati</taxon>
        <taxon>Bacillota</taxon>
        <taxon>Bacilli</taxon>
        <taxon>Lactobacillales</taxon>
        <taxon>Enterococcaceae</taxon>
        <taxon>Vagococcus</taxon>
    </lineage>
</organism>
<sequence length="285" mass="31969">MKNARYYSQFAQRAMLYEAVCHPKPGLVDPVSPGAHQDMDIFTFIDSSSSMQKEFEDMYLAGYQFDGVDLKNLFDSIRPIGLKAEVEMMKSTYDVNTHKGAIFSLGILLAGLGYLDNQKTTVSIDSIQSVVKEMTGHLLDDFNNLELKPEEKLTNGEKLYLEYGLLGVRGEVAQGFPTVLNYGLPLLEQYGDCSNESLLNVLMLMLYYNEDSNLIKRAGDVKILNWAKTIVTRYFKKGGSQTKDGILYLNELNDLFISENLSIGGTADLLIVTVFIYLVVSNQKK</sequence>
<comment type="similarity">
    <text evidence="5">Belongs to the CitG/MdcB family.</text>
</comment>
<dbReference type="RefSeq" id="WP_126830558.1">
    <property type="nucleotide sequence ID" value="NZ_CBCRYB010000012.1"/>
</dbReference>
<dbReference type="PANTHER" id="PTHR30201:SF2">
    <property type="entry name" value="2-(5''-TRIPHOSPHORIBOSYL)-3'-DEPHOSPHOCOENZYME-A SYNTHASE"/>
    <property type="match status" value="1"/>
</dbReference>
<keyword evidence="8" id="KW-1185">Reference proteome</keyword>
<gene>
    <name evidence="5" type="primary">citG</name>
    <name evidence="7" type="ORF">CBF31_02280</name>
</gene>
<dbReference type="Gene3D" id="1.10.4200.10">
    <property type="entry name" value="Triphosphoribosyl-dephospho-CoA protein"/>
    <property type="match status" value="1"/>
</dbReference>
<evidence type="ECO:0000313" key="8">
    <source>
        <dbReference type="Proteomes" id="UP000287101"/>
    </source>
</evidence>
<keyword evidence="3 5" id="KW-0547">Nucleotide-binding</keyword>
<comment type="caution">
    <text evidence="7">The sequence shown here is derived from an EMBL/GenBank/DDBJ whole genome shotgun (WGS) entry which is preliminary data.</text>
</comment>
<dbReference type="Pfam" id="PF01874">
    <property type="entry name" value="CitG"/>
    <property type="match status" value="1"/>
</dbReference>